<evidence type="ECO:0000313" key="2">
    <source>
        <dbReference type="EMBL" id="MFC6952254.1"/>
    </source>
</evidence>
<gene>
    <name evidence="2" type="ORF">ACFQGB_05215</name>
</gene>
<evidence type="ECO:0000313" key="3">
    <source>
        <dbReference type="Proteomes" id="UP001596395"/>
    </source>
</evidence>
<comment type="caution">
    <text evidence="2">The sequence shown here is derived from an EMBL/GenBank/DDBJ whole genome shotgun (WGS) entry which is preliminary data.</text>
</comment>
<organism evidence="2 3">
    <name type="scientific">Halorubellus litoreus</name>
    <dbReference type="NCBI Taxonomy" id="755308"/>
    <lineage>
        <taxon>Archaea</taxon>
        <taxon>Methanobacteriati</taxon>
        <taxon>Methanobacteriota</taxon>
        <taxon>Stenosarchaea group</taxon>
        <taxon>Halobacteria</taxon>
        <taxon>Halobacteriales</taxon>
        <taxon>Halorubellaceae</taxon>
        <taxon>Halorubellus</taxon>
    </lineage>
</organism>
<keyword evidence="1" id="KW-0812">Transmembrane</keyword>
<protein>
    <submittedName>
        <fullName evidence="2">Uncharacterized protein</fullName>
    </submittedName>
</protein>
<sequence length="61" mass="6329">MNTTLSSFTEEELSAVLLVATVVVLLTWNATTLDGVSRITTAGISGVIASAVMVVGLHVLR</sequence>
<evidence type="ECO:0000256" key="1">
    <source>
        <dbReference type="SAM" id="Phobius"/>
    </source>
</evidence>
<proteinExistence type="predicted"/>
<dbReference type="EMBL" id="JBHSXN010000001">
    <property type="protein sequence ID" value="MFC6952254.1"/>
    <property type="molecule type" value="Genomic_DNA"/>
</dbReference>
<keyword evidence="3" id="KW-1185">Reference proteome</keyword>
<reference evidence="2 3" key="1">
    <citation type="journal article" date="2019" name="Int. J. Syst. Evol. Microbiol.">
        <title>The Global Catalogue of Microorganisms (GCM) 10K type strain sequencing project: providing services to taxonomists for standard genome sequencing and annotation.</title>
        <authorList>
            <consortium name="The Broad Institute Genomics Platform"/>
            <consortium name="The Broad Institute Genome Sequencing Center for Infectious Disease"/>
            <person name="Wu L."/>
            <person name="Ma J."/>
        </authorList>
    </citation>
    <scope>NUCLEOTIDE SEQUENCE [LARGE SCALE GENOMIC DNA]</scope>
    <source>
        <strain evidence="2 3">GX26</strain>
    </source>
</reference>
<feature type="transmembrane region" description="Helical" evidence="1">
    <location>
        <begin position="12"/>
        <end position="30"/>
    </location>
</feature>
<keyword evidence="1" id="KW-0472">Membrane</keyword>
<dbReference type="AlphaFoldDB" id="A0ABD5VFK0"/>
<dbReference type="RefSeq" id="WP_336349244.1">
    <property type="nucleotide sequence ID" value="NZ_JAZAQL010000001.1"/>
</dbReference>
<accession>A0ABD5VFK0</accession>
<name>A0ABD5VFK0_9EURY</name>
<keyword evidence="1" id="KW-1133">Transmembrane helix</keyword>
<feature type="transmembrane region" description="Helical" evidence="1">
    <location>
        <begin position="42"/>
        <end position="60"/>
    </location>
</feature>
<dbReference type="Proteomes" id="UP001596395">
    <property type="component" value="Unassembled WGS sequence"/>
</dbReference>